<dbReference type="Proteomes" id="UP000595272">
    <property type="component" value="Segment"/>
</dbReference>
<keyword evidence="2" id="KW-1185">Reference proteome</keyword>
<protein>
    <submittedName>
        <fullName evidence="1">Uncharacterized protein</fullName>
    </submittedName>
</protein>
<evidence type="ECO:0000313" key="1">
    <source>
        <dbReference type="EMBL" id="QQM18263.1"/>
    </source>
</evidence>
<sequence length="72" mass="8208">MNVRERRRLVWAHNGFRGSARMMQTQATSIMRSATATDEAKAQAAVVQREAAKLYELLATRRPFSEPTNEDQ</sequence>
<name>A0A8B6Q8A8_9CAUD</name>
<organism evidence="1 2">
    <name type="scientific">Stenotrophomonas phage Salva</name>
    <dbReference type="NCBI Taxonomy" id="2801524"/>
    <lineage>
        <taxon>Viruses</taxon>
        <taxon>Duplodnaviria</taxon>
        <taxon>Heunggongvirae</taxon>
        <taxon>Uroviricota</taxon>
        <taxon>Caudoviricetes</taxon>
        <taxon>Beaumontvirinae</taxon>
        <taxon>Salvavirus</taxon>
        <taxon>Salvavirus salva</taxon>
    </lineage>
</organism>
<accession>A0A8B6Q8A8</accession>
<dbReference type="EMBL" id="MW393850">
    <property type="protein sequence ID" value="QQM18263.1"/>
    <property type="molecule type" value="Genomic_DNA"/>
</dbReference>
<evidence type="ECO:0000313" key="2">
    <source>
        <dbReference type="Proteomes" id="UP000595272"/>
    </source>
</evidence>
<gene>
    <name evidence="1" type="ORF">CPT_Salva_100</name>
</gene>
<proteinExistence type="predicted"/>
<reference evidence="1 2" key="1">
    <citation type="submission" date="2020-12" db="EMBL/GenBank/DDBJ databases">
        <title>Complete genome sequence of Stenotrophomonas maltophilia phage Salva.</title>
        <authorList>
            <person name="Jefferson B."/>
            <person name="Yao G."/>
            <person name="Clark J."/>
            <person name="Le T."/>
            <person name="Young R."/>
            <person name="Gonzalez C."/>
            <person name="Liu M."/>
        </authorList>
    </citation>
    <scope>NUCLEOTIDE SEQUENCE [LARGE SCALE GENOMIC DNA]</scope>
</reference>